<dbReference type="InterPro" id="IPR027417">
    <property type="entry name" value="P-loop_NTPase"/>
</dbReference>
<dbReference type="Pfam" id="PF01695">
    <property type="entry name" value="IstB_IS21"/>
    <property type="match status" value="1"/>
</dbReference>
<dbReference type="PANTHER" id="PTHR30050">
    <property type="entry name" value="CHROMOSOMAL REPLICATION INITIATOR PROTEIN DNAA"/>
    <property type="match status" value="1"/>
</dbReference>
<protein>
    <submittedName>
        <fullName evidence="2">Mobile element protein</fullName>
    </submittedName>
</protein>
<organism evidence="2">
    <name type="scientific">hydrocarbon metagenome</name>
    <dbReference type="NCBI Taxonomy" id="938273"/>
    <lineage>
        <taxon>unclassified sequences</taxon>
        <taxon>metagenomes</taxon>
        <taxon>ecological metagenomes</taxon>
    </lineage>
</organism>
<comment type="caution">
    <text evidence="2">The sequence shown here is derived from an EMBL/GenBank/DDBJ whole genome shotgun (WGS) entry which is preliminary data.</text>
</comment>
<proteinExistence type="predicted"/>
<sequence length="174" mass="19786">MGLLVDSEYTFRQNRRLNRLLHQAKLRLPASIEDIDYQHRKGLDRALTRSLSTCQWIESKLNVLVTGPTGVGKTFLVCALGNAACRHGMSTRYYRVSKLLAELTAARGDGSYQRLIQKLTKFDLLILDDWGLILFKDQEGNDLLEVIRGALPKVVSDYCKSLSRTGMRLYQTLH</sequence>
<feature type="domain" description="IstB-like ATP-binding" evidence="1">
    <location>
        <begin position="2"/>
        <end position="148"/>
    </location>
</feature>
<name>A0A0W8E734_9ZZZZ</name>
<dbReference type="GO" id="GO:0006260">
    <property type="term" value="P:DNA replication"/>
    <property type="evidence" value="ECO:0007669"/>
    <property type="project" value="TreeGrafter"/>
</dbReference>
<dbReference type="AlphaFoldDB" id="A0A0W8E734"/>
<reference evidence="2" key="1">
    <citation type="journal article" date="2015" name="Proc. Natl. Acad. Sci. U.S.A.">
        <title>Networks of energetic and metabolic interactions define dynamics in microbial communities.</title>
        <authorList>
            <person name="Embree M."/>
            <person name="Liu J.K."/>
            <person name="Al-Bassam M.M."/>
            <person name="Zengler K."/>
        </authorList>
    </citation>
    <scope>NUCLEOTIDE SEQUENCE</scope>
</reference>
<dbReference type="GO" id="GO:0005524">
    <property type="term" value="F:ATP binding"/>
    <property type="evidence" value="ECO:0007669"/>
    <property type="project" value="InterPro"/>
</dbReference>
<dbReference type="SUPFAM" id="SSF52540">
    <property type="entry name" value="P-loop containing nucleoside triphosphate hydrolases"/>
    <property type="match status" value="1"/>
</dbReference>
<dbReference type="Gene3D" id="3.40.50.300">
    <property type="entry name" value="P-loop containing nucleotide triphosphate hydrolases"/>
    <property type="match status" value="1"/>
</dbReference>
<evidence type="ECO:0000313" key="2">
    <source>
        <dbReference type="EMBL" id="KUG04412.1"/>
    </source>
</evidence>
<dbReference type="PANTHER" id="PTHR30050:SF4">
    <property type="entry name" value="ATP-BINDING PROTEIN RV3427C IN INSERTION SEQUENCE-RELATED"/>
    <property type="match status" value="1"/>
</dbReference>
<dbReference type="InterPro" id="IPR002611">
    <property type="entry name" value="IstB_ATP-bd"/>
</dbReference>
<dbReference type="CDD" id="cd00009">
    <property type="entry name" value="AAA"/>
    <property type="match status" value="1"/>
</dbReference>
<dbReference type="EMBL" id="LNQE01001849">
    <property type="protein sequence ID" value="KUG04412.1"/>
    <property type="molecule type" value="Genomic_DNA"/>
</dbReference>
<evidence type="ECO:0000259" key="1">
    <source>
        <dbReference type="Pfam" id="PF01695"/>
    </source>
</evidence>
<gene>
    <name evidence="2" type="ORF">ASZ90_018179</name>
</gene>
<accession>A0A0W8E734</accession>